<dbReference type="Gene3D" id="3.30.160.60">
    <property type="entry name" value="Classic Zinc Finger"/>
    <property type="match status" value="1"/>
</dbReference>
<dbReference type="InterPro" id="IPR036236">
    <property type="entry name" value="Znf_C2H2_sf"/>
</dbReference>
<dbReference type="AlphaFoldDB" id="A0A0N4XHT0"/>
<sequence length="276" mass="30246">MMTRRNPIRRMAMKANGGVVVLTPESSTNVRRARRHSQSQVTWSGIFECIQEKDRSYAMFAKGHSVWLALYTLTGVRTGGNRPNIHVPSVERIHSGEKPLKCRHCDDVFRTSSDRKQHEITWHGAPGSHVCRKSPCSHCDSARRRRSRLEKQGEATRAWSFMVDSGGGIETLRTLLPVKQLAAAPSDAVNVVQPDQFIETAAQFTSLPSIQIKPSAGSAFDQCAKQVDTTVSLTASLLLDSASRNSSILVTLSDSQILSISCAGLVKALQNCDSGE</sequence>
<name>A0A0N4XHT0_NIPBR</name>
<dbReference type="STRING" id="27835.A0A0N4XHT0"/>
<evidence type="ECO:0000313" key="3">
    <source>
        <dbReference type="Proteomes" id="UP000271162"/>
    </source>
</evidence>
<dbReference type="PROSITE" id="PS00028">
    <property type="entry name" value="ZINC_FINGER_C2H2_1"/>
    <property type="match status" value="1"/>
</dbReference>
<evidence type="ECO:0000313" key="4">
    <source>
        <dbReference type="WBParaSite" id="NBR_0000208201-mRNA-1"/>
    </source>
</evidence>
<keyword evidence="3" id="KW-1185">Reference proteome</keyword>
<dbReference type="InterPro" id="IPR013087">
    <property type="entry name" value="Znf_C2H2_type"/>
</dbReference>
<dbReference type="EMBL" id="UYSL01002123">
    <property type="protein sequence ID" value="VDL65672.1"/>
    <property type="molecule type" value="Genomic_DNA"/>
</dbReference>
<gene>
    <name evidence="2" type="ORF">NBR_LOCUS2083</name>
</gene>
<dbReference type="WBParaSite" id="NBR_0000208201-mRNA-1">
    <property type="protein sequence ID" value="NBR_0000208201-mRNA-1"/>
    <property type="gene ID" value="NBR_0000208201"/>
</dbReference>
<dbReference type="Proteomes" id="UP000271162">
    <property type="component" value="Unassembled WGS sequence"/>
</dbReference>
<accession>A0A0N4XHT0</accession>
<feature type="domain" description="C2H2-type" evidence="1">
    <location>
        <begin position="102"/>
        <end position="123"/>
    </location>
</feature>
<evidence type="ECO:0000259" key="1">
    <source>
        <dbReference type="PROSITE" id="PS00028"/>
    </source>
</evidence>
<evidence type="ECO:0000313" key="2">
    <source>
        <dbReference type="EMBL" id="VDL65672.1"/>
    </source>
</evidence>
<reference evidence="4" key="1">
    <citation type="submission" date="2017-02" db="UniProtKB">
        <authorList>
            <consortium name="WormBaseParasite"/>
        </authorList>
    </citation>
    <scope>IDENTIFICATION</scope>
</reference>
<protein>
    <submittedName>
        <fullName evidence="4">C2H2-type domain-containing protein</fullName>
    </submittedName>
</protein>
<organism evidence="4">
    <name type="scientific">Nippostrongylus brasiliensis</name>
    <name type="common">Rat hookworm</name>
    <dbReference type="NCBI Taxonomy" id="27835"/>
    <lineage>
        <taxon>Eukaryota</taxon>
        <taxon>Metazoa</taxon>
        <taxon>Ecdysozoa</taxon>
        <taxon>Nematoda</taxon>
        <taxon>Chromadorea</taxon>
        <taxon>Rhabditida</taxon>
        <taxon>Rhabditina</taxon>
        <taxon>Rhabditomorpha</taxon>
        <taxon>Strongyloidea</taxon>
        <taxon>Heligmosomidae</taxon>
        <taxon>Nippostrongylus</taxon>
    </lineage>
</organism>
<proteinExistence type="predicted"/>
<reference evidence="2 3" key="2">
    <citation type="submission" date="2018-11" db="EMBL/GenBank/DDBJ databases">
        <authorList>
            <consortium name="Pathogen Informatics"/>
        </authorList>
    </citation>
    <scope>NUCLEOTIDE SEQUENCE [LARGE SCALE GENOMIC DNA]</scope>
</reference>
<dbReference type="SUPFAM" id="SSF57667">
    <property type="entry name" value="beta-beta-alpha zinc fingers"/>
    <property type="match status" value="1"/>
</dbReference>